<accession>A0A0L6UQP4</accession>
<keyword evidence="2" id="KW-1185">Reference proteome</keyword>
<evidence type="ECO:0000313" key="2">
    <source>
        <dbReference type="Proteomes" id="UP000037035"/>
    </source>
</evidence>
<reference evidence="1 2" key="1">
    <citation type="submission" date="2015-08" db="EMBL/GenBank/DDBJ databases">
        <title>Next Generation Sequencing and Analysis of the Genome of Puccinia sorghi L Schw, the Causal Agent of Maize Common Rust.</title>
        <authorList>
            <person name="Rochi L."/>
            <person name="Burguener G."/>
            <person name="Darino M."/>
            <person name="Turjanski A."/>
            <person name="Kreff E."/>
            <person name="Dieguez M.J."/>
            <person name="Sacco F."/>
        </authorList>
    </citation>
    <scope>NUCLEOTIDE SEQUENCE [LARGE SCALE GENOMIC DNA]</scope>
    <source>
        <strain evidence="1 2">RO10H11247</strain>
    </source>
</reference>
<feature type="non-terminal residue" evidence="1">
    <location>
        <position position="108"/>
    </location>
</feature>
<organism evidence="1 2">
    <name type="scientific">Puccinia sorghi</name>
    <dbReference type="NCBI Taxonomy" id="27349"/>
    <lineage>
        <taxon>Eukaryota</taxon>
        <taxon>Fungi</taxon>
        <taxon>Dikarya</taxon>
        <taxon>Basidiomycota</taxon>
        <taxon>Pucciniomycotina</taxon>
        <taxon>Pucciniomycetes</taxon>
        <taxon>Pucciniales</taxon>
        <taxon>Pucciniaceae</taxon>
        <taxon>Puccinia</taxon>
    </lineage>
</organism>
<gene>
    <name evidence="1" type="ORF">VP01_4343g1</name>
</gene>
<dbReference type="Proteomes" id="UP000037035">
    <property type="component" value="Unassembled WGS sequence"/>
</dbReference>
<comment type="caution">
    <text evidence="1">The sequence shown here is derived from an EMBL/GenBank/DDBJ whole genome shotgun (WGS) entry which is preliminary data.</text>
</comment>
<dbReference type="VEuPathDB" id="FungiDB:VP01_4343g1"/>
<protein>
    <submittedName>
        <fullName evidence="1">Uncharacterized protein</fullName>
    </submittedName>
</protein>
<dbReference type="EMBL" id="LAVV01009439">
    <property type="protein sequence ID" value="KNZ50572.1"/>
    <property type="molecule type" value="Genomic_DNA"/>
</dbReference>
<sequence>MTGAPLLTDQPPEHLHIPRHGALPDIPQIRSLQAAFLTCMCSNCMAHSGDLWLQKSRWAQKNNFESLVLNKLPLDLKQNELAHWKSKLHSTAWNKAVWNYSEHGGTNN</sequence>
<dbReference type="AlphaFoldDB" id="A0A0L6UQP4"/>
<evidence type="ECO:0000313" key="1">
    <source>
        <dbReference type="EMBL" id="KNZ50572.1"/>
    </source>
</evidence>
<name>A0A0L6UQP4_9BASI</name>
<proteinExistence type="predicted"/>